<accession>A0A6J4RYV3</accession>
<reference evidence="1" key="1">
    <citation type="submission" date="2020-02" db="EMBL/GenBank/DDBJ databases">
        <authorList>
            <person name="Meier V. D."/>
        </authorList>
    </citation>
    <scope>NUCLEOTIDE SEQUENCE</scope>
    <source>
        <strain evidence="1">AVDCRST_MAG12</strain>
    </source>
</reference>
<dbReference type="AlphaFoldDB" id="A0A6J4RYV3"/>
<evidence type="ECO:0000313" key="1">
    <source>
        <dbReference type="EMBL" id="CAA9482076.1"/>
    </source>
</evidence>
<dbReference type="EMBL" id="CADCVK010000241">
    <property type="protein sequence ID" value="CAA9482076.1"/>
    <property type="molecule type" value="Genomic_DNA"/>
</dbReference>
<gene>
    <name evidence="1" type="ORF">AVDCRST_MAG12-1570</name>
</gene>
<name>A0A6J4RYV3_9ACTN</name>
<protein>
    <submittedName>
        <fullName evidence="1">Uncharacterized protein</fullName>
    </submittedName>
</protein>
<sequence>METSSIPPVIVAFTAPPPALAETVSFARSSWA</sequence>
<proteinExistence type="predicted"/>
<organism evidence="1">
    <name type="scientific">uncultured Rubrobacteraceae bacterium</name>
    <dbReference type="NCBI Taxonomy" id="349277"/>
    <lineage>
        <taxon>Bacteria</taxon>
        <taxon>Bacillati</taxon>
        <taxon>Actinomycetota</taxon>
        <taxon>Rubrobacteria</taxon>
        <taxon>Rubrobacterales</taxon>
        <taxon>Rubrobacteraceae</taxon>
        <taxon>environmental samples</taxon>
    </lineage>
</organism>